<reference evidence="1 2" key="1">
    <citation type="journal article" date="2019" name="Sci. Rep.">
        <title>Orb-weaving spider Araneus ventricosus genome elucidates the spidroin gene catalogue.</title>
        <authorList>
            <person name="Kono N."/>
            <person name="Nakamura H."/>
            <person name="Ohtoshi R."/>
            <person name="Moran D.A.P."/>
            <person name="Shinohara A."/>
            <person name="Yoshida Y."/>
            <person name="Fujiwara M."/>
            <person name="Mori M."/>
            <person name="Tomita M."/>
            <person name="Arakawa K."/>
        </authorList>
    </citation>
    <scope>NUCLEOTIDE SEQUENCE [LARGE SCALE GENOMIC DNA]</scope>
</reference>
<dbReference type="Proteomes" id="UP000499080">
    <property type="component" value="Unassembled WGS sequence"/>
</dbReference>
<organism evidence="1 2">
    <name type="scientific">Araneus ventricosus</name>
    <name type="common">Orbweaver spider</name>
    <name type="synonym">Epeira ventricosa</name>
    <dbReference type="NCBI Taxonomy" id="182803"/>
    <lineage>
        <taxon>Eukaryota</taxon>
        <taxon>Metazoa</taxon>
        <taxon>Ecdysozoa</taxon>
        <taxon>Arthropoda</taxon>
        <taxon>Chelicerata</taxon>
        <taxon>Arachnida</taxon>
        <taxon>Araneae</taxon>
        <taxon>Araneomorphae</taxon>
        <taxon>Entelegynae</taxon>
        <taxon>Araneoidea</taxon>
        <taxon>Araneidae</taxon>
        <taxon>Araneus</taxon>
    </lineage>
</organism>
<evidence type="ECO:0000313" key="1">
    <source>
        <dbReference type="EMBL" id="GBN37615.1"/>
    </source>
</evidence>
<feature type="non-terminal residue" evidence="1">
    <location>
        <position position="47"/>
    </location>
</feature>
<dbReference type="EMBL" id="BGPR01287127">
    <property type="protein sequence ID" value="GBN37615.1"/>
    <property type="molecule type" value="Genomic_DNA"/>
</dbReference>
<name>A0A4Y2NDX3_ARAVE</name>
<protein>
    <submittedName>
        <fullName evidence="1">Uncharacterized protein</fullName>
    </submittedName>
</protein>
<evidence type="ECO:0000313" key="2">
    <source>
        <dbReference type="Proteomes" id="UP000499080"/>
    </source>
</evidence>
<gene>
    <name evidence="1" type="ORF">AVEN_152543_1</name>
</gene>
<dbReference type="AlphaFoldDB" id="A0A4Y2NDX3"/>
<comment type="caution">
    <text evidence="1">The sequence shown here is derived from an EMBL/GenBank/DDBJ whole genome shotgun (WGS) entry which is preliminary data.</text>
</comment>
<dbReference type="OrthoDB" id="106945at2759"/>
<sequence length="47" mass="5386">MFTVLNCQALSPDFHPVGNVWGILIRSVYENVKRYSSVEELKSTIDE</sequence>
<accession>A0A4Y2NDX3</accession>
<keyword evidence="2" id="KW-1185">Reference proteome</keyword>
<proteinExistence type="predicted"/>